<protein>
    <submittedName>
        <fullName evidence="1">Uncharacterized protein</fullName>
    </submittedName>
</protein>
<dbReference type="AlphaFoldDB" id="A0A139BRY1"/>
<evidence type="ECO:0000313" key="2">
    <source>
        <dbReference type="Proteomes" id="UP000070578"/>
    </source>
</evidence>
<gene>
    <name evidence="1" type="ORF">AWT59_2407</name>
</gene>
<accession>A0A139BRY1</accession>
<dbReference type="Proteomes" id="UP000070578">
    <property type="component" value="Unassembled WGS sequence"/>
</dbReference>
<organism evidence="1 2">
    <name type="scientific">Candidatus Gallionella acididurans</name>
    <dbReference type="NCBI Taxonomy" id="1796491"/>
    <lineage>
        <taxon>Bacteria</taxon>
        <taxon>Pseudomonadati</taxon>
        <taxon>Pseudomonadota</taxon>
        <taxon>Betaproteobacteria</taxon>
        <taxon>Nitrosomonadales</taxon>
        <taxon>Gallionellaceae</taxon>
        <taxon>Gallionella</taxon>
    </lineage>
</organism>
<reference evidence="1 2" key="2">
    <citation type="submission" date="2016-03" db="EMBL/GenBank/DDBJ databases">
        <title>New uncultured bacterium of the family Gallionellaceae from acid mine drainage: description and reconstruction of genome based on metagenomic analysis of microbial community.</title>
        <authorList>
            <person name="Kadnikov V."/>
            <person name="Ivasenko D."/>
            <person name="Beletsky A."/>
            <person name="Mardanov A."/>
            <person name="Danilova E."/>
            <person name="Pimenov N."/>
            <person name="Karnachuk O."/>
            <person name="Ravin N."/>
        </authorList>
    </citation>
    <scope>NUCLEOTIDE SEQUENCE [LARGE SCALE GENOMIC DNA]</scope>
    <source>
        <strain evidence="1">ShG14-8</strain>
    </source>
</reference>
<comment type="caution">
    <text evidence="1">The sequence shown here is derived from an EMBL/GenBank/DDBJ whole genome shotgun (WGS) entry which is preliminary data.</text>
</comment>
<name>A0A139BRY1_9PROT</name>
<sequence>MRGDILDSNAGAVANQNYYDVEKNAAMVLKLFNTYYRDHNHSGKVYEEFPNFFMFKPGVLDGKEIATRGSEKLLLDDCIQRAKMRNGYISVSKHRNPKLGYYWLELSVAPFMMGDPVGKENKGEFFYILTRFIEFTKQNSKIYGDLTAEIESDKDISLMLNGIAKMANRLGTSLKLYPENMLVAFNPRWPVTEVQKLLQSLKDNDQDWCEMFFEYLRYVMGKKT</sequence>
<dbReference type="EMBL" id="LSLI01000073">
    <property type="protein sequence ID" value="KXS31465.1"/>
    <property type="molecule type" value="Genomic_DNA"/>
</dbReference>
<evidence type="ECO:0000313" key="1">
    <source>
        <dbReference type="EMBL" id="KXS31465.1"/>
    </source>
</evidence>
<reference evidence="1 2" key="1">
    <citation type="submission" date="2016-02" db="EMBL/GenBank/DDBJ databases">
        <authorList>
            <person name="Wen L."/>
            <person name="He K."/>
            <person name="Yang H."/>
        </authorList>
    </citation>
    <scope>NUCLEOTIDE SEQUENCE [LARGE SCALE GENOMIC DNA]</scope>
    <source>
        <strain evidence="1">ShG14-8</strain>
    </source>
</reference>
<proteinExistence type="predicted"/>